<dbReference type="EMBL" id="LSCQ01000050">
    <property type="protein sequence ID" value="KXB36062.1"/>
    <property type="molecule type" value="Genomic_DNA"/>
</dbReference>
<evidence type="ECO:0000313" key="2">
    <source>
        <dbReference type="Proteomes" id="UP000070422"/>
    </source>
</evidence>
<evidence type="ECO:0000313" key="1">
    <source>
        <dbReference type="EMBL" id="KXB36062.1"/>
    </source>
</evidence>
<dbReference type="Proteomes" id="UP000070422">
    <property type="component" value="Unassembled WGS sequence"/>
</dbReference>
<proteinExistence type="predicted"/>
<dbReference type="AlphaFoldDB" id="A0A133XYQ0"/>
<accession>A0A133XYQ0</accession>
<sequence length="102" mass="11746">MKRREPYILSLKKEKRMRDGQKDYAISAFWSLLSSNSGMAHHVLIKKETTESALKRLSEGQIDKEKVPLVLIKSSLSFPIINKIRIMKSIHSLVQKLKAIKL</sequence>
<comment type="caution">
    <text evidence="1">The sequence shown here is derived from an EMBL/GenBank/DDBJ whole genome shotgun (WGS) entry which is preliminary data.</text>
</comment>
<dbReference type="PATRIC" id="fig|87541.4.peg.1069"/>
<reference evidence="1 2" key="1">
    <citation type="submission" date="2016-01" db="EMBL/GenBank/DDBJ databases">
        <authorList>
            <person name="Oliw E.H."/>
        </authorList>
    </citation>
    <scope>NUCLEOTIDE SEQUENCE [LARGE SCALE GENOMIC DNA]</scope>
    <source>
        <strain evidence="1 2">KA00635</strain>
    </source>
</reference>
<name>A0A133XYQ0_9LACT</name>
<protein>
    <submittedName>
        <fullName evidence="1">Uncharacterized protein</fullName>
    </submittedName>
</protein>
<gene>
    <name evidence="1" type="ORF">HMPREF3187_01080</name>
</gene>
<organism evidence="1 2">
    <name type="scientific">Aerococcus christensenii</name>
    <dbReference type="NCBI Taxonomy" id="87541"/>
    <lineage>
        <taxon>Bacteria</taxon>
        <taxon>Bacillati</taxon>
        <taxon>Bacillota</taxon>
        <taxon>Bacilli</taxon>
        <taxon>Lactobacillales</taxon>
        <taxon>Aerococcaceae</taxon>
        <taxon>Aerococcus</taxon>
    </lineage>
</organism>